<sequence length="165" mass="19070">MDPHDRHAVERAMRQLHDLGFAVEEVSITIDGDSQMLSFQPRLVAAGYHTQRLRELMGIETEELQAKRLLASFDRYRARNELSGLSLTETAKKWFLEVFEPITDRVPESMRGRVERAQMFHEILENRWYLSEQTGSDVGLEFAADNYVQVILPFRRDSGVDVSAQ</sequence>
<organism evidence="2">
    <name type="scientific">freshwater metagenome</name>
    <dbReference type="NCBI Taxonomy" id="449393"/>
    <lineage>
        <taxon>unclassified sequences</taxon>
        <taxon>metagenomes</taxon>
        <taxon>ecological metagenomes</taxon>
    </lineage>
</organism>
<dbReference type="Pfam" id="PF13224">
    <property type="entry name" value="DUF4032"/>
    <property type="match status" value="1"/>
</dbReference>
<feature type="domain" description="DUF4032" evidence="1">
    <location>
        <begin position="2"/>
        <end position="152"/>
    </location>
</feature>
<protein>
    <submittedName>
        <fullName evidence="2">Unannotated protein</fullName>
    </submittedName>
</protein>
<dbReference type="EMBL" id="CAFAAY010000093">
    <property type="protein sequence ID" value="CAB4820764.1"/>
    <property type="molecule type" value="Genomic_DNA"/>
</dbReference>
<name>A0A6J6ZJ75_9ZZZZ</name>
<dbReference type="AlphaFoldDB" id="A0A6J6ZJ75"/>
<reference evidence="2" key="1">
    <citation type="submission" date="2020-05" db="EMBL/GenBank/DDBJ databases">
        <authorList>
            <person name="Chiriac C."/>
            <person name="Salcher M."/>
            <person name="Ghai R."/>
            <person name="Kavagutti S V."/>
        </authorList>
    </citation>
    <scope>NUCLEOTIDE SEQUENCE</scope>
</reference>
<evidence type="ECO:0000313" key="2">
    <source>
        <dbReference type="EMBL" id="CAB4820764.1"/>
    </source>
</evidence>
<evidence type="ECO:0000259" key="1">
    <source>
        <dbReference type="Pfam" id="PF13224"/>
    </source>
</evidence>
<proteinExistence type="predicted"/>
<gene>
    <name evidence="2" type="ORF">UFOPK3124_01028</name>
</gene>
<dbReference type="InterPro" id="IPR025111">
    <property type="entry name" value="DUF4032"/>
</dbReference>
<accession>A0A6J6ZJ75</accession>